<dbReference type="AlphaFoldDB" id="A0AAN9T4Z2"/>
<dbReference type="Proteomes" id="UP001367676">
    <property type="component" value="Unassembled WGS sequence"/>
</dbReference>
<reference evidence="1 2" key="1">
    <citation type="submission" date="2024-03" db="EMBL/GenBank/DDBJ databases">
        <title>Adaptation during the transition from Ophiocordyceps entomopathogen to insect associate is accompanied by gene loss and intensified selection.</title>
        <authorList>
            <person name="Ward C.M."/>
            <person name="Onetto C.A."/>
            <person name="Borneman A.R."/>
        </authorList>
    </citation>
    <scope>NUCLEOTIDE SEQUENCE [LARGE SCALE GENOMIC DNA]</scope>
    <source>
        <strain evidence="1">AWRI1</strain>
        <tissue evidence="1">Single Adult Female</tissue>
    </source>
</reference>
<evidence type="ECO:0000313" key="1">
    <source>
        <dbReference type="EMBL" id="KAK7571972.1"/>
    </source>
</evidence>
<evidence type="ECO:0000313" key="2">
    <source>
        <dbReference type="Proteomes" id="UP001367676"/>
    </source>
</evidence>
<sequence length="618" mass="70230">MIQRSGSFEVLSRAKTSRKQNVIMTGKVEFIRDMDTIPSTSFDSVQSELVLNADDINTILKNTGFHLGECFQLLTAYIVKDSGYQTSGKYNPVTKSFQCNGIEIHDVQWKTNNRLKASKSSSSLKIRKMKFISYNNPSCQKLTHAPVIRECNTTECPLSSSMDRCIGKNEIVICTQLDSTSLTLMFSKKKRHSIKYLFVSKTQDSTNNIESRLLSVAMCNLPKSILKNQDWGSYIYLPTNHISSMDKIADNEQYINNIQPSIPISKVDPILTWMVPDEWKLAEAVTVPVIYAHVIINLGITYFLNLPDIEKMYLQKAIEEGILSGLVKPVPQKPNTVAVGKLKEYNKRSGDACVKIIEWLRKKDASNFVVILEKFLTNPRILAQMNRLLSDKNIIISFKTLNMLNSQGNVDQLIAETSELAPLDSVFFVSVHLNTIQKTGPVTLIGETWNAAVAIELSSMIKNSGRDFKLFILEGDPIEWKNTIHNLNLTNHREFENILSELYGDKIMEHLYPQKVEAKDQHHPNKIISNGNQPVNSAHVYRCLRLLKQLLINAHEYSLDHHMIENTVFFTKQSTHNTTLTLSNSSDVIHINEDGYDRFKQSSAIKKIIHKQAMFAWL</sequence>
<accession>A0AAN9T4Z2</accession>
<protein>
    <submittedName>
        <fullName evidence="1">Uncharacterized protein</fullName>
    </submittedName>
</protein>
<gene>
    <name evidence="1" type="ORF">V9T40_014444</name>
</gene>
<name>A0AAN9T4Z2_9HEMI</name>
<dbReference type="EMBL" id="JBBCAQ010000038">
    <property type="protein sequence ID" value="KAK7571972.1"/>
    <property type="molecule type" value="Genomic_DNA"/>
</dbReference>
<proteinExistence type="predicted"/>
<comment type="caution">
    <text evidence="1">The sequence shown here is derived from an EMBL/GenBank/DDBJ whole genome shotgun (WGS) entry which is preliminary data.</text>
</comment>
<keyword evidence="2" id="KW-1185">Reference proteome</keyword>
<organism evidence="1 2">
    <name type="scientific">Parthenolecanium corni</name>
    <dbReference type="NCBI Taxonomy" id="536013"/>
    <lineage>
        <taxon>Eukaryota</taxon>
        <taxon>Metazoa</taxon>
        <taxon>Ecdysozoa</taxon>
        <taxon>Arthropoda</taxon>
        <taxon>Hexapoda</taxon>
        <taxon>Insecta</taxon>
        <taxon>Pterygota</taxon>
        <taxon>Neoptera</taxon>
        <taxon>Paraneoptera</taxon>
        <taxon>Hemiptera</taxon>
        <taxon>Sternorrhyncha</taxon>
        <taxon>Coccoidea</taxon>
        <taxon>Coccidae</taxon>
        <taxon>Parthenolecanium</taxon>
    </lineage>
</organism>